<keyword evidence="9 12" id="KW-0472">Membrane</keyword>
<evidence type="ECO:0000256" key="9">
    <source>
        <dbReference type="ARBA" id="ARBA00023136"/>
    </source>
</evidence>
<dbReference type="GO" id="GO:0020037">
    <property type="term" value="F:heme binding"/>
    <property type="evidence" value="ECO:0007669"/>
    <property type="project" value="UniProtKB-UniRule"/>
</dbReference>
<dbReference type="Gene3D" id="3.30.1140.60">
    <property type="entry name" value="F-actin capping protein, alpha subunit"/>
    <property type="match status" value="1"/>
</dbReference>
<keyword evidence="12" id="KW-1133">Transmembrane helix</keyword>
<dbReference type="AlphaFoldDB" id="A0A7C8ISE5"/>
<dbReference type="GO" id="GO:0030036">
    <property type="term" value="P:actin cytoskeleton organization"/>
    <property type="evidence" value="ECO:0007669"/>
    <property type="project" value="TreeGrafter"/>
</dbReference>
<sequence>MASSLATIESFVEGAPPGELSDVINDIKTLTVNEPELVSELGPAFEKYNEEQFVTVKLPGSSQQVVISSHNSLGDGRYFDVESSSSFAFDHATQKASEVQSHVLDGAQADLVKSTLKSLSTYVQEHYPSASYGVYPTENDTKIAVIIVANKYSPNNYWNGRWRSLYIFDPPSGVLDGSIKVDVHYYEDGNVRLLTNKPISGYVSSDTGAGICKEIAAGEKKYQEELNRGFTSLSEGAFKSLRRQLPVTRQKIEWDRVISYREFTYQDVAEHNTKKDLFLVIHDKVYDSTKFIDEHPGGEEVLLDVGGQDATEAFEDVGHSDEARETLEKYYVGNVKRQPGDPTPKATASAVAPPADTSGAGMGTALYAFVFIGGLAAYFGYQYLQQNQEASA</sequence>
<keyword evidence="15" id="KW-1185">Reference proteome</keyword>
<protein>
    <recommendedName>
        <fullName evidence="3">F-actin-capping protein subunit alpha</fullName>
    </recommendedName>
</protein>
<evidence type="ECO:0000259" key="13">
    <source>
        <dbReference type="PROSITE" id="PS50255"/>
    </source>
</evidence>
<keyword evidence="6 12" id="KW-0812">Transmembrane</keyword>
<comment type="function">
    <text evidence="11">F-actin-capping proteins bind in a Ca(2+)-independent manner to the fast growing ends of actin filaments (barbed end) thereby blocking the exchange of subunits at these ends. Unlike other capping proteins (such as gelsolin and severin), these proteins do not sever actin filaments.</text>
</comment>
<evidence type="ECO:0000256" key="8">
    <source>
        <dbReference type="ARBA" id="ARBA00023004"/>
    </source>
</evidence>
<keyword evidence="8 12" id="KW-0408">Iron</keyword>
<dbReference type="Pfam" id="PF00173">
    <property type="entry name" value="Cyt-b5"/>
    <property type="match status" value="1"/>
</dbReference>
<reference evidence="14 15" key="1">
    <citation type="submission" date="2019-12" db="EMBL/GenBank/DDBJ databases">
        <title>Draft genome sequence of the ascomycete Xylaria multiplex DSM 110363.</title>
        <authorList>
            <person name="Buettner E."/>
            <person name="Kellner H."/>
        </authorList>
    </citation>
    <scope>NUCLEOTIDE SEQUENCE [LARGE SCALE GENOMIC DNA]</scope>
    <source>
        <strain evidence="14 15">DSM 110363</strain>
    </source>
</reference>
<dbReference type="FunFam" id="3.90.1150.210:FF:000003">
    <property type="entry name" value="F-actin-capping protein subunit alpha"/>
    <property type="match status" value="1"/>
</dbReference>
<dbReference type="SMART" id="SM01117">
    <property type="entry name" value="Cyt-b5"/>
    <property type="match status" value="1"/>
</dbReference>
<evidence type="ECO:0000256" key="1">
    <source>
        <dbReference type="ARBA" id="ARBA00004370"/>
    </source>
</evidence>
<comment type="caution">
    <text evidence="14">The sequence shown here is derived from an EMBL/GenBank/DDBJ whole genome shotgun (WGS) entry which is preliminary data.</text>
</comment>
<dbReference type="FunCoup" id="A0A7C8ISE5">
    <property type="interactions" value="737"/>
</dbReference>
<dbReference type="GO" id="GO:0046872">
    <property type="term" value="F:metal ion binding"/>
    <property type="evidence" value="ECO:0007669"/>
    <property type="project" value="UniProtKB-UniRule"/>
</dbReference>
<dbReference type="PROSITE" id="PS00749">
    <property type="entry name" value="F_ACTIN_CAPPING_A_2"/>
    <property type="match status" value="1"/>
</dbReference>
<evidence type="ECO:0000256" key="3">
    <source>
        <dbReference type="ARBA" id="ARBA00014038"/>
    </source>
</evidence>
<dbReference type="GO" id="GO:0008290">
    <property type="term" value="C:F-actin capping protein complex"/>
    <property type="evidence" value="ECO:0007669"/>
    <property type="project" value="InterPro"/>
</dbReference>
<feature type="domain" description="Cytochrome b5 heme-binding" evidence="13">
    <location>
        <begin position="260"/>
        <end position="336"/>
    </location>
</feature>
<gene>
    <name evidence="14" type="ORF">GQX73_g5596</name>
</gene>
<dbReference type="OrthoDB" id="340550at2759"/>
<dbReference type="InterPro" id="IPR037282">
    <property type="entry name" value="CapZ_alpha/beta"/>
</dbReference>
<dbReference type="PANTHER" id="PTHR10653">
    <property type="entry name" value="F-ACTIN-CAPPING PROTEIN SUBUNIT ALPHA"/>
    <property type="match status" value="1"/>
</dbReference>
<accession>A0A7C8ISE5</accession>
<evidence type="ECO:0000256" key="5">
    <source>
        <dbReference type="ARBA" id="ARBA00022617"/>
    </source>
</evidence>
<evidence type="ECO:0000256" key="12">
    <source>
        <dbReference type="RuleBase" id="RU362121"/>
    </source>
</evidence>
<keyword evidence="5 12" id="KW-0349">Heme</keyword>
<evidence type="ECO:0000256" key="7">
    <source>
        <dbReference type="ARBA" id="ARBA00022723"/>
    </source>
</evidence>
<name>A0A7C8ISE5_9PEZI</name>
<keyword evidence="7 12" id="KW-0479">Metal-binding</keyword>
<dbReference type="SUPFAM" id="SSF90096">
    <property type="entry name" value="Subunits of heterodimeric actin filament capping protein Capz"/>
    <property type="match status" value="1"/>
</dbReference>
<keyword evidence="10" id="KW-0009">Actin-binding</keyword>
<dbReference type="Proteomes" id="UP000481858">
    <property type="component" value="Unassembled WGS sequence"/>
</dbReference>
<feature type="transmembrane region" description="Helical" evidence="12">
    <location>
        <begin position="365"/>
        <end position="384"/>
    </location>
</feature>
<comment type="subcellular location">
    <subcellularLocation>
        <location evidence="1">Membrane</location>
    </subcellularLocation>
</comment>
<dbReference type="Gene3D" id="3.10.120.10">
    <property type="entry name" value="Cytochrome b5-like heme/steroid binding domain"/>
    <property type="match status" value="1"/>
</dbReference>
<dbReference type="InterPro" id="IPR042276">
    <property type="entry name" value="CapZ_alpha/beta_2"/>
</dbReference>
<evidence type="ECO:0000256" key="6">
    <source>
        <dbReference type="ARBA" id="ARBA00022692"/>
    </source>
</evidence>
<evidence type="ECO:0000313" key="14">
    <source>
        <dbReference type="EMBL" id="KAF2967925.1"/>
    </source>
</evidence>
<evidence type="ECO:0000256" key="11">
    <source>
        <dbReference type="ARBA" id="ARBA00025389"/>
    </source>
</evidence>
<proteinExistence type="inferred from homology"/>
<dbReference type="InterPro" id="IPR042489">
    <property type="entry name" value="CapZ_alpha_1"/>
</dbReference>
<dbReference type="GO" id="GO:0051015">
    <property type="term" value="F:actin filament binding"/>
    <property type="evidence" value="ECO:0007669"/>
    <property type="project" value="TreeGrafter"/>
</dbReference>
<dbReference type="InterPro" id="IPR017865">
    <property type="entry name" value="F-actin_cap_asu_CS"/>
</dbReference>
<dbReference type="GO" id="GO:0030479">
    <property type="term" value="C:actin cortical patch"/>
    <property type="evidence" value="ECO:0007669"/>
    <property type="project" value="TreeGrafter"/>
</dbReference>
<dbReference type="PRINTS" id="PR00191">
    <property type="entry name" value="FACTINCAPA"/>
</dbReference>
<dbReference type="InterPro" id="IPR036400">
    <property type="entry name" value="Cyt_B5-like_heme/steroid_sf"/>
</dbReference>
<comment type="similarity">
    <text evidence="12">Belongs to the cytochrome b5 family.</text>
</comment>
<dbReference type="GO" id="GO:0016020">
    <property type="term" value="C:membrane"/>
    <property type="evidence" value="ECO:0007669"/>
    <property type="project" value="UniProtKB-SubCell"/>
</dbReference>
<dbReference type="PROSITE" id="PS00191">
    <property type="entry name" value="CYTOCHROME_B5_1"/>
    <property type="match status" value="1"/>
</dbReference>
<dbReference type="SUPFAM" id="SSF55856">
    <property type="entry name" value="Cytochrome b5-like heme/steroid binding domain"/>
    <property type="match status" value="1"/>
</dbReference>
<dbReference type="PRINTS" id="PR00363">
    <property type="entry name" value="CYTOCHROMEB5"/>
</dbReference>
<dbReference type="Pfam" id="PF01267">
    <property type="entry name" value="F-actin_cap_A"/>
    <property type="match status" value="1"/>
</dbReference>
<dbReference type="PANTHER" id="PTHR10653:SF0">
    <property type="entry name" value="F-ACTIN-CAPPING PROTEIN SUBUNIT ALPHA"/>
    <property type="match status" value="1"/>
</dbReference>
<dbReference type="EMBL" id="WUBL01000059">
    <property type="protein sequence ID" value="KAF2967925.1"/>
    <property type="molecule type" value="Genomic_DNA"/>
</dbReference>
<comment type="similarity">
    <text evidence="2">Belongs to the F-actin-capping protein alpha subunit family.</text>
</comment>
<dbReference type="InterPro" id="IPR002189">
    <property type="entry name" value="CapZ_alpha"/>
</dbReference>
<dbReference type="InParanoid" id="A0A7C8ISE5"/>
<evidence type="ECO:0000256" key="10">
    <source>
        <dbReference type="ARBA" id="ARBA00023203"/>
    </source>
</evidence>
<dbReference type="InterPro" id="IPR001199">
    <property type="entry name" value="Cyt_B5-like_heme/steroid-bd"/>
</dbReference>
<evidence type="ECO:0000256" key="2">
    <source>
        <dbReference type="ARBA" id="ARBA00010479"/>
    </source>
</evidence>
<dbReference type="PROSITE" id="PS00748">
    <property type="entry name" value="F_ACTIN_CAPPING_A_1"/>
    <property type="match status" value="1"/>
</dbReference>
<evidence type="ECO:0000313" key="15">
    <source>
        <dbReference type="Proteomes" id="UP000481858"/>
    </source>
</evidence>
<dbReference type="PROSITE" id="PS50255">
    <property type="entry name" value="CYTOCHROME_B5_2"/>
    <property type="match status" value="1"/>
</dbReference>
<dbReference type="FunFam" id="3.10.120.10:FF:000002">
    <property type="entry name" value="Cytochrome b5 type B"/>
    <property type="match status" value="1"/>
</dbReference>
<dbReference type="InterPro" id="IPR018506">
    <property type="entry name" value="Cyt_B5_heme-BS"/>
</dbReference>
<keyword evidence="4" id="KW-0117">Actin capping</keyword>
<organism evidence="14 15">
    <name type="scientific">Xylaria multiplex</name>
    <dbReference type="NCBI Taxonomy" id="323545"/>
    <lineage>
        <taxon>Eukaryota</taxon>
        <taxon>Fungi</taxon>
        <taxon>Dikarya</taxon>
        <taxon>Ascomycota</taxon>
        <taxon>Pezizomycotina</taxon>
        <taxon>Sordariomycetes</taxon>
        <taxon>Xylariomycetidae</taxon>
        <taxon>Xylariales</taxon>
        <taxon>Xylariaceae</taxon>
        <taxon>Xylaria</taxon>
    </lineage>
</organism>
<dbReference type="GO" id="GO:0051016">
    <property type="term" value="P:barbed-end actin filament capping"/>
    <property type="evidence" value="ECO:0007669"/>
    <property type="project" value="InterPro"/>
</dbReference>
<evidence type="ECO:0000256" key="4">
    <source>
        <dbReference type="ARBA" id="ARBA00022467"/>
    </source>
</evidence>
<dbReference type="Gene3D" id="3.90.1150.210">
    <property type="entry name" value="F-actin capping protein, beta subunit"/>
    <property type="match status" value="1"/>
</dbReference>